<evidence type="ECO:0000259" key="1">
    <source>
        <dbReference type="Pfam" id="PF00497"/>
    </source>
</evidence>
<accession>A0ABS9EHD1</accession>
<evidence type="ECO:0000313" key="3">
    <source>
        <dbReference type="Proteomes" id="UP001179363"/>
    </source>
</evidence>
<dbReference type="InterPro" id="IPR001638">
    <property type="entry name" value="Solute-binding_3/MltF_N"/>
</dbReference>
<dbReference type="RefSeq" id="WP_236133871.1">
    <property type="nucleotide sequence ID" value="NZ_JAKGTH010000008.1"/>
</dbReference>
<organism evidence="2 3">
    <name type="scientific">Gillisia lutea</name>
    <dbReference type="NCBI Taxonomy" id="2909668"/>
    <lineage>
        <taxon>Bacteria</taxon>
        <taxon>Pseudomonadati</taxon>
        <taxon>Bacteroidota</taxon>
        <taxon>Flavobacteriia</taxon>
        <taxon>Flavobacteriales</taxon>
        <taxon>Flavobacteriaceae</taxon>
        <taxon>Gillisia</taxon>
    </lineage>
</organism>
<proteinExistence type="predicted"/>
<evidence type="ECO:0000313" key="2">
    <source>
        <dbReference type="EMBL" id="MCF4101722.1"/>
    </source>
</evidence>
<gene>
    <name evidence="2" type="ORF">L1I30_08600</name>
</gene>
<dbReference type="EMBL" id="JAKGTH010000008">
    <property type="protein sequence ID" value="MCF4101722.1"/>
    <property type="molecule type" value="Genomic_DNA"/>
</dbReference>
<comment type="caution">
    <text evidence="2">The sequence shown here is derived from an EMBL/GenBank/DDBJ whole genome shotgun (WGS) entry which is preliminary data.</text>
</comment>
<keyword evidence="3" id="KW-1185">Reference proteome</keyword>
<sequence>MSRRKLVYFILFNFLLTSLVSCKIPKDPQNSWNKAKENELIVGVVANPPFTAVTNENFTGSEIELIRNFARENHLKVNFIEDNESNLIKKLQDYKVSVVIGGFDKKSVWKDKAGLSKTYDDKHVLLLPKGENELLIHLESYIYKINK</sequence>
<dbReference type="SUPFAM" id="SSF53850">
    <property type="entry name" value="Periplasmic binding protein-like II"/>
    <property type="match status" value="1"/>
</dbReference>
<dbReference type="PROSITE" id="PS51257">
    <property type="entry name" value="PROKAR_LIPOPROTEIN"/>
    <property type="match status" value="1"/>
</dbReference>
<protein>
    <submittedName>
        <fullName evidence="2">Transporter substrate-binding domain-containing protein</fullName>
    </submittedName>
</protein>
<name>A0ABS9EHD1_9FLAO</name>
<feature type="domain" description="Solute-binding protein family 3/N-terminal" evidence="1">
    <location>
        <begin position="40"/>
        <end position="133"/>
    </location>
</feature>
<dbReference type="Gene3D" id="3.40.190.10">
    <property type="entry name" value="Periplasmic binding protein-like II"/>
    <property type="match status" value="1"/>
</dbReference>
<reference evidence="2" key="1">
    <citation type="submission" date="2022-01" db="EMBL/GenBank/DDBJ databases">
        <title>Gillisia lutea sp. nov., isolated from marine plastic residues from the Malvarosa beach (Valencia, Spain).</title>
        <authorList>
            <person name="Vidal-Verdu A."/>
            <person name="Molina-Menor E."/>
            <person name="Satari L."/>
            <person name="Pascual J."/>
            <person name="Pereto J."/>
            <person name="Porcar M."/>
        </authorList>
    </citation>
    <scope>NUCLEOTIDE SEQUENCE</scope>
    <source>
        <strain evidence="2">M10.2A</strain>
    </source>
</reference>
<dbReference type="Proteomes" id="UP001179363">
    <property type="component" value="Unassembled WGS sequence"/>
</dbReference>
<dbReference type="Pfam" id="PF00497">
    <property type="entry name" value="SBP_bac_3"/>
    <property type="match status" value="1"/>
</dbReference>